<dbReference type="SMART" id="SM00321">
    <property type="entry name" value="WSC"/>
    <property type="match status" value="1"/>
</dbReference>
<accession>A0ABM1Z964</accession>
<evidence type="ECO:0000259" key="21">
    <source>
        <dbReference type="PROSITE" id="PS51212"/>
    </source>
</evidence>
<comment type="subcellular location">
    <subcellularLocation>
        <location evidence="2">Endoplasmic reticulum membrane</location>
        <topology evidence="2">Single-pass type II membrane protein</topology>
    </subcellularLocation>
    <subcellularLocation>
        <location evidence="1">Golgi apparatus membrane</location>
        <topology evidence="1">Single-pass type II membrane protein</topology>
    </subcellularLocation>
</comment>
<dbReference type="PANTHER" id="PTHR46025:SF3">
    <property type="entry name" value="XYLOSYLTRANSFERASE OXT"/>
    <property type="match status" value="1"/>
</dbReference>
<comment type="pathway">
    <text evidence="4">Glycan metabolism; heparan sulfate biosynthesis.</text>
</comment>
<reference evidence="23" key="1">
    <citation type="journal article" date="2015" name="Proc. Natl. Acad. Sci. U.S.A.">
        <title>Genome sequence of the Asian Tiger mosquito, Aedes albopictus, reveals insights into its biology, genetics, and evolution.</title>
        <authorList>
            <person name="Chen X.G."/>
            <person name="Jiang X."/>
            <person name="Gu J."/>
            <person name="Xu M."/>
            <person name="Wu Y."/>
            <person name="Deng Y."/>
            <person name="Zhang C."/>
            <person name="Bonizzoni M."/>
            <person name="Dermauw W."/>
            <person name="Vontas J."/>
            <person name="Armbruster P."/>
            <person name="Huang X."/>
            <person name="Yang Y."/>
            <person name="Zhang H."/>
            <person name="He W."/>
            <person name="Peng H."/>
            <person name="Liu Y."/>
            <person name="Wu K."/>
            <person name="Chen J."/>
            <person name="Lirakis M."/>
            <person name="Topalis P."/>
            <person name="Van Leeuwen T."/>
            <person name="Hall A.B."/>
            <person name="Jiang X."/>
            <person name="Thorpe C."/>
            <person name="Mueller R.L."/>
            <person name="Sun C."/>
            <person name="Waterhouse R.M."/>
            <person name="Yan G."/>
            <person name="Tu Z.J."/>
            <person name="Fang X."/>
            <person name="James A.A."/>
        </authorList>
    </citation>
    <scope>NUCLEOTIDE SEQUENCE [LARGE SCALE GENOMIC DNA]</scope>
    <source>
        <strain evidence="23">Foshan</strain>
    </source>
</reference>
<sequence length="896" mass="102870">MLQTLALRWFRRYKVFFLIGLLIVGAQIFLAYKLLKIPVSGTGSNEERDLSKRLYEKYVKKVAGSNLSADDEDPAGNQVEQQQQRGGDAHGKEDKDLRKDQGRTYLNLNDLDFVPPCDVRSKETISAVHRAKSQSCKRQILDIACEIQKGTFYPRRLPNFCPNGHYVPNRELGCFQDEKNFRLLSGYYTNFKTVNSPRRCIQLCLQSGFLYAGVQYSSECFCGDEPPKASAKLPDSSCNMKCSGDPKQACGGYFTTNIYETGIAKFSPQTTEVTTRAGEEPVRIAFLLTLNGRALRQVNRLLKTLYSPRHYYFIHVDSRQEFLFRELLKLEQHFPNIRLSRNRWSTIWGGASLLQMLLGSMEYLLKETPGWKWDFVLNLSESDFPVKTLDKLTSFLSANRGKNFVRSHGREVQRFIQKQGLDRTFVECDNHMWRIGDRVLPAGIQIDGGSDWICLSREFARYVTEGRYEDELIAGLLIICRQTILPAESFFHTVLRNSEFCNTYVDNNLHVTNWKRRLGCKCQYKQIVDWCGCSPNDFKPDDWAKLQGTEAKQFYFARKFEPIINQEVILQLEEWVNGPYPADYPNLHSYWQNFFHHEDKFDSIEGALLNVVHSILRINAKSELSQFQEPFRIRELNHYIDRDHYRGFLILYETSLADEIVLLETRVQPTFSAQVSKSVALGRRITQLEVNTDYDQKEQVSRNFQRVIGTNAELALIFRLAGSRAEKNTTSYPLTVLWFDSKGELADTTELTIEDTPSGPPENLIHFSKMANLKPPLMAGIWTAKLVHKKVLLGVTRFLVVNSTTPMGTELPSANETTKEQQLQEQAEQLDRLVQQFFNIKETCWVGKEGEERRVARPEGLEECSKTNWSSYAPDPKSDLYGAAASRYAEGGMGFL</sequence>
<evidence type="ECO:0000256" key="19">
    <source>
        <dbReference type="ARBA" id="ARBA00047847"/>
    </source>
</evidence>
<feature type="compositionally biased region" description="Basic and acidic residues" evidence="20">
    <location>
        <begin position="87"/>
        <end position="96"/>
    </location>
</feature>
<dbReference type="InterPro" id="IPR043538">
    <property type="entry name" value="XYLT"/>
</dbReference>
<comment type="pathway">
    <text evidence="3">Glycan metabolism; chondroitin sulfate biosynthesis.</text>
</comment>
<evidence type="ECO:0000256" key="15">
    <source>
        <dbReference type="ARBA" id="ARBA00023136"/>
    </source>
</evidence>
<evidence type="ECO:0000256" key="12">
    <source>
        <dbReference type="ARBA" id="ARBA00022968"/>
    </source>
</evidence>
<proteinExistence type="inferred from homology"/>
<evidence type="ECO:0000256" key="18">
    <source>
        <dbReference type="ARBA" id="ARBA00042865"/>
    </source>
</evidence>
<feature type="region of interest" description="Disordered" evidence="20">
    <location>
        <begin position="66"/>
        <end position="96"/>
    </location>
</feature>
<comment type="catalytic activity">
    <reaction evidence="19">
        <text>UDP-alpha-D-xylose + L-seryl-[protein] = 3-O-(beta-D-xylosyl)-L-seryl-[protein] + UDP + H(+)</text>
        <dbReference type="Rhea" id="RHEA:50192"/>
        <dbReference type="Rhea" id="RHEA-COMP:9863"/>
        <dbReference type="Rhea" id="RHEA-COMP:12567"/>
        <dbReference type="ChEBI" id="CHEBI:15378"/>
        <dbReference type="ChEBI" id="CHEBI:29999"/>
        <dbReference type="ChEBI" id="CHEBI:57632"/>
        <dbReference type="ChEBI" id="CHEBI:58223"/>
        <dbReference type="ChEBI" id="CHEBI:132085"/>
        <dbReference type="EC" id="2.4.2.26"/>
    </reaction>
</comment>
<evidence type="ECO:0000256" key="8">
    <source>
        <dbReference type="ARBA" id="ARBA00022679"/>
    </source>
</evidence>
<evidence type="ECO:0000256" key="1">
    <source>
        <dbReference type="ARBA" id="ARBA00004323"/>
    </source>
</evidence>
<evidence type="ECO:0000256" key="3">
    <source>
        <dbReference type="ARBA" id="ARBA00004840"/>
    </source>
</evidence>
<keyword evidence="23" id="KW-1185">Reference proteome</keyword>
<keyword evidence="11" id="KW-0256">Endoplasmic reticulum</keyword>
<evidence type="ECO:0000313" key="22">
    <source>
        <dbReference type="EnsemblMetazoa" id="AALFPA23_016260.P23697"/>
    </source>
</evidence>
<dbReference type="GeneID" id="109621710"/>
<keyword evidence="12" id="KW-0735">Signal-anchor</keyword>
<evidence type="ECO:0000256" key="2">
    <source>
        <dbReference type="ARBA" id="ARBA00004648"/>
    </source>
</evidence>
<keyword evidence="7" id="KW-0328">Glycosyltransferase</keyword>
<dbReference type="InterPro" id="IPR002889">
    <property type="entry name" value="WSC_carb-bd"/>
</dbReference>
<feature type="domain" description="WSC" evidence="21">
    <location>
        <begin position="168"/>
        <end position="262"/>
    </location>
</feature>
<comment type="similarity">
    <text evidence="5">Belongs to the glycosyltransferase 14 family. XylT subfamily.</text>
</comment>
<dbReference type="PROSITE" id="PS51212">
    <property type="entry name" value="WSC"/>
    <property type="match status" value="1"/>
</dbReference>
<dbReference type="EnsemblMetazoa" id="AALFPA23_016260.R23697">
    <property type="protein sequence ID" value="AALFPA23_016260.P23697"/>
    <property type="gene ID" value="AALFPA23_016260"/>
</dbReference>
<evidence type="ECO:0000256" key="10">
    <source>
        <dbReference type="ARBA" id="ARBA00022723"/>
    </source>
</evidence>
<evidence type="ECO:0000256" key="20">
    <source>
        <dbReference type="SAM" id="MobiDB-lite"/>
    </source>
</evidence>
<evidence type="ECO:0000256" key="6">
    <source>
        <dbReference type="ARBA" id="ARBA00011972"/>
    </source>
</evidence>
<dbReference type="PANTHER" id="PTHR46025">
    <property type="entry name" value="XYLOSYLTRANSFERASE OXT"/>
    <property type="match status" value="1"/>
</dbReference>
<keyword evidence="14" id="KW-0333">Golgi apparatus</keyword>
<dbReference type="InterPro" id="IPR024448">
    <property type="entry name" value="XylT_C"/>
</dbReference>
<evidence type="ECO:0000256" key="9">
    <source>
        <dbReference type="ARBA" id="ARBA00022692"/>
    </source>
</evidence>
<keyword evidence="10" id="KW-0479">Metal-binding</keyword>
<dbReference type="Pfam" id="PF01822">
    <property type="entry name" value="WSC"/>
    <property type="match status" value="1"/>
</dbReference>
<keyword evidence="15" id="KW-0472">Membrane</keyword>
<evidence type="ECO:0000313" key="23">
    <source>
        <dbReference type="Proteomes" id="UP000069940"/>
    </source>
</evidence>
<reference evidence="22" key="2">
    <citation type="submission" date="2025-05" db="UniProtKB">
        <authorList>
            <consortium name="EnsemblMetazoa"/>
        </authorList>
    </citation>
    <scope>IDENTIFICATION</scope>
    <source>
        <strain evidence="22">Foshan</strain>
    </source>
</reference>
<evidence type="ECO:0000256" key="13">
    <source>
        <dbReference type="ARBA" id="ARBA00022989"/>
    </source>
</evidence>
<evidence type="ECO:0000256" key="4">
    <source>
        <dbReference type="ARBA" id="ARBA00005093"/>
    </source>
</evidence>
<dbReference type="RefSeq" id="XP_019931406.2">
    <property type="nucleotide sequence ID" value="XM_020075847.3"/>
</dbReference>
<evidence type="ECO:0000256" key="14">
    <source>
        <dbReference type="ARBA" id="ARBA00023034"/>
    </source>
</evidence>
<evidence type="ECO:0000256" key="5">
    <source>
        <dbReference type="ARBA" id="ARBA00010195"/>
    </source>
</evidence>
<protein>
    <recommendedName>
        <fullName evidence="6">protein xylosyltransferase</fullName>
        <ecNumber evidence="6">2.4.2.26</ecNumber>
    </recommendedName>
    <alternativeName>
        <fullName evidence="18">Peptide O-xylosyltransferase</fullName>
    </alternativeName>
</protein>
<evidence type="ECO:0000256" key="11">
    <source>
        <dbReference type="ARBA" id="ARBA00022824"/>
    </source>
</evidence>
<dbReference type="Pfam" id="PF12529">
    <property type="entry name" value="Xylo_C"/>
    <property type="match status" value="1"/>
</dbReference>
<dbReference type="InterPro" id="IPR003406">
    <property type="entry name" value="Glyco_trans_14"/>
</dbReference>
<keyword evidence="13" id="KW-1133">Transmembrane helix</keyword>
<dbReference type="Proteomes" id="UP000069940">
    <property type="component" value="Unassembled WGS sequence"/>
</dbReference>
<dbReference type="Pfam" id="PF02485">
    <property type="entry name" value="Branch"/>
    <property type="match status" value="1"/>
</dbReference>
<keyword evidence="17" id="KW-0325">Glycoprotein</keyword>
<evidence type="ECO:0000256" key="17">
    <source>
        <dbReference type="ARBA" id="ARBA00023180"/>
    </source>
</evidence>
<name>A0ABM1Z964_AEDAL</name>
<evidence type="ECO:0000256" key="7">
    <source>
        <dbReference type="ARBA" id="ARBA00022676"/>
    </source>
</evidence>
<dbReference type="EC" id="2.4.2.26" evidence="6"/>
<keyword evidence="9" id="KW-0812">Transmembrane</keyword>
<keyword evidence="16" id="KW-1015">Disulfide bond</keyword>
<keyword evidence="8" id="KW-0808">Transferase</keyword>
<evidence type="ECO:0000256" key="16">
    <source>
        <dbReference type="ARBA" id="ARBA00023157"/>
    </source>
</evidence>
<organism evidence="22 23">
    <name type="scientific">Aedes albopictus</name>
    <name type="common">Asian tiger mosquito</name>
    <name type="synonym">Stegomyia albopicta</name>
    <dbReference type="NCBI Taxonomy" id="7160"/>
    <lineage>
        <taxon>Eukaryota</taxon>
        <taxon>Metazoa</taxon>
        <taxon>Ecdysozoa</taxon>
        <taxon>Arthropoda</taxon>
        <taxon>Hexapoda</taxon>
        <taxon>Insecta</taxon>
        <taxon>Pterygota</taxon>
        <taxon>Neoptera</taxon>
        <taxon>Endopterygota</taxon>
        <taxon>Diptera</taxon>
        <taxon>Nematocera</taxon>
        <taxon>Culicoidea</taxon>
        <taxon>Culicidae</taxon>
        <taxon>Culicinae</taxon>
        <taxon>Aedini</taxon>
        <taxon>Aedes</taxon>
        <taxon>Stegomyia</taxon>
    </lineage>
</organism>